<gene>
    <name evidence="2" type="ORF">AUC43_17265</name>
</gene>
<evidence type="ECO:0000259" key="1">
    <source>
        <dbReference type="Pfam" id="PF01609"/>
    </source>
</evidence>
<dbReference type="KEGG" id="hyg:AUC43_17265"/>
<dbReference type="AlphaFoldDB" id="A0A0U4BVJ7"/>
<dbReference type="GO" id="GO:0004803">
    <property type="term" value="F:transposase activity"/>
    <property type="evidence" value="ECO:0007669"/>
    <property type="project" value="InterPro"/>
</dbReference>
<name>A0A0U4BVJ7_9BACT</name>
<feature type="domain" description="Transposase IS4-like" evidence="1">
    <location>
        <begin position="2"/>
        <end position="116"/>
    </location>
</feature>
<dbReference type="PANTHER" id="PTHR30007:SF1">
    <property type="entry name" value="BLR1914 PROTEIN"/>
    <property type="match status" value="1"/>
</dbReference>
<dbReference type="InterPro" id="IPR002559">
    <property type="entry name" value="Transposase_11"/>
</dbReference>
<dbReference type="GO" id="GO:0003677">
    <property type="term" value="F:DNA binding"/>
    <property type="evidence" value="ECO:0007669"/>
    <property type="project" value="InterPro"/>
</dbReference>
<keyword evidence="3" id="KW-1185">Reference proteome</keyword>
<dbReference type="NCBIfam" id="NF033580">
    <property type="entry name" value="transpos_IS5_3"/>
    <property type="match status" value="1"/>
</dbReference>
<accession>A0A0U4BVJ7</accession>
<dbReference type="Proteomes" id="UP000059542">
    <property type="component" value="Chromosome"/>
</dbReference>
<sequence>MAVQLSAANCHDSTVFGTLLDAVPPVRQARGRPRKRPGKLHADKGYDYRKCRLALRQRGIQSRIARRGIESSERLGRHRWVVERTFAWLNRFRRLRVRYEQRSDIHLAFTLLGCALITWKAVNRFC</sequence>
<evidence type="ECO:0000313" key="2">
    <source>
        <dbReference type="EMBL" id="ALW87431.1"/>
    </source>
</evidence>
<dbReference type="Pfam" id="PF01609">
    <property type="entry name" value="DDE_Tnp_1"/>
    <property type="match status" value="1"/>
</dbReference>
<protein>
    <submittedName>
        <fullName evidence="2">Transposase</fullName>
    </submittedName>
</protein>
<reference evidence="2 3" key="1">
    <citation type="submission" date="2015-12" db="EMBL/GenBank/DDBJ databases">
        <authorList>
            <person name="Shamseldin A."/>
            <person name="Moawad H."/>
            <person name="Abd El-Rahim W.M."/>
            <person name="Sadowsky M.J."/>
        </authorList>
    </citation>
    <scope>NUCLEOTIDE SEQUENCE [LARGE SCALE GENOMIC DNA]</scope>
    <source>
        <strain evidence="2 3">DG5B</strain>
    </source>
</reference>
<dbReference type="EMBL" id="CP013909">
    <property type="protein sequence ID" value="ALW87431.1"/>
    <property type="molecule type" value="Genomic_DNA"/>
</dbReference>
<organism evidence="2 3">
    <name type="scientific">Hymenobacter sedentarius</name>
    <dbReference type="NCBI Taxonomy" id="1411621"/>
    <lineage>
        <taxon>Bacteria</taxon>
        <taxon>Pseudomonadati</taxon>
        <taxon>Bacteroidota</taxon>
        <taxon>Cytophagia</taxon>
        <taxon>Cytophagales</taxon>
        <taxon>Hymenobacteraceae</taxon>
        <taxon>Hymenobacter</taxon>
    </lineage>
</organism>
<proteinExistence type="predicted"/>
<dbReference type="STRING" id="1411621.AUC43_17265"/>
<evidence type="ECO:0000313" key="3">
    <source>
        <dbReference type="Proteomes" id="UP000059542"/>
    </source>
</evidence>
<dbReference type="PANTHER" id="PTHR30007">
    <property type="entry name" value="PHP DOMAIN PROTEIN"/>
    <property type="match status" value="1"/>
</dbReference>
<dbReference type="GO" id="GO:0006313">
    <property type="term" value="P:DNA transposition"/>
    <property type="evidence" value="ECO:0007669"/>
    <property type="project" value="InterPro"/>
</dbReference>